<feature type="region of interest" description="Disordered" evidence="11">
    <location>
        <begin position="176"/>
        <end position="256"/>
    </location>
</feature>
<keyword evidence="4" id="KW-0336">GPI-anchor</keyword>
<keyword evidence="7" id="KW-0472">Membrane</keyword>
<evidence type="ECO:0000256" key="9">
    <source>
        <dbReference type="ARBA" id="ARBA00023288"/>
    </source>
</evidence>
<dbReference type="PANTHER" id="PTHR32382">
    <property type="entry name" value="FASCICLIN-LIKE ARABINOGALACTAN PROTEIN"/>
    <property type="match status" value="1"/>
</dbReference>
<dbReference type="SUPFAM" id="SSF82153">
    <property type="entry name" value="FAS1 domain"/>
    <property type="match status" value="1"/>
</dbReference>
<evidence type="ECO:0000256" key="6">
    <source>
        <dbReference type="ARBA" id="ARBA00022974"/>
    </source>
</evidence>
<evidence type="ECO:0000256" key="10">
    <source>
        <dbReference type="ARBA" id="ARBA00024686"/>
    </source>
</evidence>
<accession>A0A2G5C4F0</accession>
<evidence type="ECO:0000256" key="12">
    <source>
        <dbReference type="SAM" id="SignalP"/>
    </source>
</evidence>
<evidence type="ECO:0000256" key="2">
    <source>
        <dbReference type="ARBA" id="ARBA00007843"/>
    </source>
</evidence>
<proteinExistence type="inferred from homology"/>
<feature type="domain" description="FAS1" evidence="13">
    <location>
        <begin position="20"/>
        <end position="165"/>
    </location>
</feature>
<reference evidence="14 15" key="1">
    <citation type="submission" date="2017-09" db="EMBL/GenBank/DDBJ databases">
        <title>WGS assembly of Aquilegia coerulea Goldsmith.</title>
        <authorList>
            <person name="Hodges S."/>
            <person name="Kramer E."/>
            <person name="Nordborg M."/>
            <person name="Tomkins J."/>
            <person name="Borevitz J."/>
            <person name="Derieg N."/>
            <person name="Yan J."/>
            <person name="Mihaltcheva S."/>
            <person name="Hayes R.D."/>
            <person name="Rokhsar D."/>
        </authorList>
    </citation>
    <scope>NUCLEOTIDE SEQUENCE [LARGE SCALE GENOMIC DNA]</scope>
    <source>
        <strain evidence="15">cv. Goldsmith</strain>
    </source>
</reference>
<evidence type="ECO:0000256" key="3">
    <source>
        <dbReference type="ARBA" id="ARBA00022475"/>
    </source>
</evidence>
<dbReference type="AlphaFoldDB" id="A0A2G5C4F0"/>
<keyword evidence="6" id="KW-0654">Proteoglycan</keyword>
<dbReference type="Pfam" id="PF02469">
    <property type="entry name" value="Fasciclin"/>
    <property type="match status" value="1"/>
</dbReference>
<evidence type="ECO:0000256" key="11">
    <source>
        <dbReference type="SAM" id="MobiDB-lite"/>
    </source>
</evidence>
<evidence type="ECO:0000256" key="4">
    <source>
        <dbReference type="ARBA" id="ARBA00022622"/>
    </source>
</evidence>
<feature type="signal peptide" evidence="12">
    <location>
        <begin position="1"/>
        <end position="20"/>
    </location>
</feature>
<dbReference type="Gene3D" id="2.30.180.10">
    <property type="entry name" value="FAS1 domain"/>
    <property type="match status" value="1"/>
</dbReference>
<keyword evidence="9" id="KW-0449">Lipoprotein</keyword>
<evidence type="ECO:0000256" key="1">
    <source>
        <dbReference type="ARBA" id="ARBA00004609"/>
    </source>
</evidence>
<dbReference type="FunFam" id="2.30.180.10:FF:000015">
    <property type="entry name" value="Fasciclin-like arabinogalactan protein 3"/>
    <property type="match status" value="1"/>
</dbReference>
<feature type="chain" id="PRO_5013579371" description="FAS1 domain-containing protein" evidence="12">
    <location>
        <begin position="21"/>
        <end position="276"/>
    </location>
</feature>
<feature type="compositionally biased region" description="Low complexity" evidence="11">
    <location>
        <begin position="239"/>
        <end position="254"/>
    </location>
</feature>
<evidence type="ECO:0000313" key="15">
    <source>
        <dbReference type="Proteomes" id="UP000230069"/>
    </source>
</evidence>
<keyword evidence="8" id="KW-0325">Glycoprotein</keyword>
<dbReference type="FunCoup" id="A0A2G5C4F0">
    <property type="interactions" value="47"/>
</dbReference>
<name>A0A2G5C4F0_AQUCA</name>
<keyword evidence="5 12" id="KW-0732">Signal</keyword>
<dbReference type="GO" id="GO:0005886">
    <property type="term" value="C:plasma membrane"/>
    <property type="evidence" value="ECO:0007669"/>
    <property type="project" value="UniProtKB-SubCell"/>
</dbReference>
<dbReference type="InterPro" id="IPR000782">
    <property type="entry name" value="FAS1_domain"/>
</dbReference>
<dbReference type="PANTHER" id="PTHR32382:SF6">
    <property type="entry name" value="FASCICLIN-LIKE ARABINOGALACTAN PROTEIN 14"/>
    <property type="match status" value="1"/>
</dbReference>
<dbReference type="InParanoid" id="A0A2G5C4F0"/>
<organism evidence="14 15">
    <name type="scientific">Aquilegia coerulea</name>
    <name type="common">Rocky mountain columbine</name>
    <dbReference type="NCBI Taxonomy" id="218851"/>
    <lineage>
        <taxon>Eukaryota</taxon>
        <taxon>Viridiplantae</taxon>
        <taxon>Streptophyta</taxon>
        <taxon>Embryophyta</taxon>
        <taxon>Tracheophyta</taxon>
        <taxon>Spermatophyta</taxon>
        <taxon>Magnoliopsida</taxon>
        <taxon>Ranunculales</taxon>
        <taxon>Ranunculaceae</taxon>
        <taxon>Thalictroideae</taxon>
        <taxon>Aquilegia</taxon>
    </lineage>
</organism>
<feature type="compositionally biased region" description="Low complexity" evidence="11">
    <location>
        <begin position="192"/>
        <end position="232"/>
    </location>
</feature>
<comment type="similarity">
    <text evidence="2">Belongs to the fasciclin-like AGP family.</text>
</comment>
<comment type="subcellular location">
    <subcellularLocation>
        <location evidence="1">Cell membrane</location>
        <topology evidence="1">Lipid-anchor</topology>
        <topology evidence="1">GPI-anchor</topology>
    </subcellularLocation>
</comment>
<dbReference type="Proteomes" id="UP000230069">
    <property type="component" value="Unassembled WGS sequence"/>
</dbReference>
<dbReference type="EMBL" id="KZ305113">
    <property type="protein sequence ID" value="PIA26169.1"/>
    <property type="molecule type" value="Genomic_DNA"/>
</dbReference>
<evidence type="ECO:0000256" key="8">
    <source>
        <dbReference type="ARBA" id="ARBA00023180"/>
    </source>
</evidence>
<evidence type="ECO:0000256" key="5">
    <source>
        <dbReference type="ARBA" id="ARBA00022729"/>
    </source>
</evidence>
<dbReference type="PROSITE" id="PS50213">
    <property type="entry name" value="FAS1"/>
    <property type="match status" value="1"/>
</dbReference>
<gene>
    <name evidence="14" type="ORF">AQUCO_09600020v1</name>
</gene>
<dbReference type="STRING" id="218851.A0A2G5C4F0"/>
<comment type="function">
    <text evidence="10">May be a cell surface adhesion protein.</text>
</comment>
<dbReference type="OrthoDB" id="694090at2759"/>
<dbReference type="InterPro" id="IPR033254">
    <property type="entry name" value="Plant_FLA"/>
</dbReference>
<dbReference type="GO" id="GO:0098552">
    <property type="term" value="C:side of membrane"/>
    <property type="evidence" value="ECO:0007669"/>
    <property type="project" value="UniProtKB-KW"/>
</dbReference>
<evidence type="ECO:0000259" key="13">
    <source>
        <dbReference type="PROSITE" id="PS50213"/>
    </source>
</evidence>
<feature type="compositionally biased region" description="Pro residues" evidence="11">
    <location>
        <begin position="179"/>
        <end position="191"/>
    </location>
</feature>
<keyword evidence="15" id="KW-1185">Reference proteome</keyword>
<evidence type="ECO:0000256" key="7">
    <source>
        <dbReference type="ARBA" id="ARBA00023136"/>
    </source>
</evidence>
<keyword evidence="3" id="KW-1003">Cell membrane</keyword>
<protein>
    <recommendedName>
        <fullName evidence="13">FAS1 domain-containing protein</fullName>
    </recommendedName>
</protein>
<evidence type="ECO:0000313" key="14">
    <source>
        <dbReference type="EMBL" id="PIA26169.1"/>
    </source>
</evidence>
<dbReference type="InterPro" id="IPR036378">
    <property type="entry name" value="FAS1_dom_sf"/>
</dbReference>
<sequence>MATSSLICLSFFLLVSSATCFNITRILDTYPDFSTFNNYLTQTKLCDEINKRQTITVLAVANDAMGGVQGSTDVIKRIMGNHVVLDYYDEAKLSKLSKKSSLLTTLFQSTGDAMNQQGFLNVTQMKSGDVMFGSAVKGASLNSKLIKKIAAQPYNISVLQISAPIIADGIQNLNATAAAPPPKKSPSPSPSASPKKAPSPKNSKASPPAADAPAADTPADAPAADAPAADAPSSPPSPVADQAADAPAPSKSSATHVTLGSAAAIVVVAISSWVAL</sequence>